<accession>A0A072TS44</accession>
<dbReference type="Proteomes" id="UP000002051">
    <property type="component" value="Chromosome 8"/>
</dbReference>
<dbReference type="AlphaFoldDB" id="A0A072TS44"/>
<organism evidence="1 4">
    <name type="scientific">Medicago truncatula</name>
    <name type="common">Barrel medic</name>
    <name type="synonym">Medicago tribuloides</name>
    <dbReference type="NCBI Taxonomy" id="3880"/>
    <lineage>
        <taxon>Eukaryota</taxon>
        <taxon>Viridiplantae</taxon>
        <taxon>Streptophyta</taxon>
        <taxon>Embryophyta</taxon>
        <taxon>Tracheophyta</taxon>
        <taxon>Spermatophyta</taxon>
        <taxon>Magnoliopsida</taxon>
        <taxon>eudicotyledons</taxon>
        <taxon>Gunneridae</taxon>
        <taxon>Pentapetalae</taxon>
        <taxon>rosids</taxon>
        <taxon>fabids</taxon>
        <taxon>Fabales</taxon>
        <taxon>Fabaceae</taxon>
        <taxon>Papilionoideae</taxon>
        <taxon>50 kb inversion clade</taxon>
        <taxon>NPAAA clade</taxon>
        <taxon>Hologalegina</taxon>
        <taxon>IRL clade</taxon>
        <taxon>Trifolieae</taxon>
        <taxon>Medicago</taxon>
    </lineage>
</organism>
<proteinExistence type="predicted"/>
<dbReference type="HOGENOM" id="CLU_2853156_0_0_1"/>
<dbReference type="EMBL" id="CM001224">
    <property type="protein sequence ID" value="KEH20237.1"/>
    <property type="molecule type" value="Genomic_DNA"/>
</dbReference>
<dbReference type="Proteomes" id="UP000265566">
    <property type="component" value="Chromosome 8"/>
</dbReference>
<reference evidence="1 4" key="1">
    <citation type="journal article" date="2011" name="Nature">
        <title>The Medicago genome provides insight into the evolution of rhizobial symbioses.</title>
        <authorList>
            <person name="Young N.D."/>
            <person name="Debelle F."/>
            <person name="Oldroyd G.E."/>
            <person name="Geurts R."/>
            <person name="Cannon S.B."/>
            <person name="Udvardi M.K."/>
            <person name="Benedito V.A."/>
            <person name="Mayer K.F."/>
            <person name="Gouzy J."/>
            <person name="Schoof H."/>
            <person name="Van de Peer Y."/>
            <person name="Proost S."/>
            <person name="Cook D.R."/>
            <person name="Meyers B.C."/>
            <person name="Spannagl M."/>
            <person name="Cheung F."/>
            <person name="De Mita S."/>
            <person name="Krishnakumar V."/>
            <person name="Gundlach H."/>
            <person name="Zhou S."/>
            <person name="Mudge J."/>
            <person name="Bharti A.K."/>
            <person name="Murray J.D."/>
            <person name="Naoumkina M.A."/>
            <person name="Rosen B."/>
            <person name="Silverstein K.A."/>
            <person name="Tang H."/>
            <person name="Rombauts S."/>
            <person name="Zhao P.X."/>
            <person name="Zhou P."/>
            <person name="Barbe V."/>
            <person name="Bardou P."/>
            <person name="Bechner M."/>
            <person name="Bellec A."/>
            <person name="Berger A."/>
            <person name="Berges H."/>
            <person name="Bidwell S."/>
            <person name="Bisseling T."/>
            <person name="Choisne N."/>
            <person name="Couloux A."/>
            <person name="Denny R."/>
            <person name="Deshpande S."/>
            <person name="Dai X."/>
            <person name="Doyle J.J."/>
            <person name="Dudez A.M."/>
            <person name="Farmer A.D."/>
            <person name="Fouteau S."/>
            <person name="Franken C."/>
            <person name="Gibelin C."/>
            <person name="Gish J."/>
            <person name="Goldstein S."/>
            <person name="Gonzalez A.J."/>
            <person name="Green P.J."/>
            <person name="Hallab A."/>
            <person name="Hartog M."/>
            <person name="Hua A."/>
            <person name="Humphray S.J."/>
            <person name="Jeong D.H."/>
            <person name="Jing Y."/>
            <person name="Jocker A."/>
            <person name="Kenton S.M."/>
            <person name="Kim D.J."/>
            <person name="Klee K."/>
            <person name="Lai H."/>
            <person name="Lang C."/>
            <person name="Lin S."/>
            <person name="Macmil S.L."/>
            <person name="Magdelenat G."/>
            <person name="Matthews L."/>
            <person name="McCorrison J."/>
            <person name="Monaghan E.L."/>
            <person name="Mun J.H."/>
            <person name="Najar F.Z."/>
            <person name="Nicholson C."/>
            <person name="Noirot C."/>
            <person name="O'Bleness M."/>
            <person name="Paule C.R."/>
            <person name="Poulain J."/>
            <person name="Prion F."/>
            <person name="Qin B."/>
            <person name="Qu C."/>
            <person name="Retzel E.F."/>
            <person name="Riddle C."/>
            <person name="Sallet E."/>
            <person name="Samain S."/>
            <person name="Samson N."/>
            <person name="Sanders I."/>
            <person name="Saurat O."/>
            <person name="Scarpelli C."/>
            <person name="Schiex T."/>
            <person name="Segurens B."/>
            <person name="Severin A.J."/>
            <person name="Sherrier D.J."/>
            <person name="Shi R."/>
            <person name="Sims S."/>
            <person name="Singer S.R."/>
            <person name="Sinharoy S."/>
            <person name="Sterck L."/>
            <person name="Viollet A."/>
            <person name="Wang B.B."/>
            <person name="Wang K."/>
            <person name="Wang M."/>
            <person name="Wang X."/>
            <person name="Warfsmann J."/>
            <person name="Weissenbach J."/>
            <person name="White D.D."/>
            <person name="White J.D."/>
            <person name="Wiley G.B."/>
            <person name="Wincker P."/>
            <person name="Xing Y."/>
            <person name="Yang L."/>
            <person name="Yao Z."/>
            <person name="Ying F."/>
            <person name="Zhai J."/>
            <person name="Zhou L."/>
            <person name="Zuber A."/>
            <person name="Denarie J."/>
            <person name="Dixon R.A."/>
            <person name="May G.D."/>
            <person name="Schwartz D.C."/>
            <person name="Rogers J."/>
            <person name="Quetier F."/>
            <person name="Town C.D."/>
            <person name="Roe B.A."/>
        </authorList>
    </citation>
    <scope>NUCLEOTIDE SEQUENCE [LARGE SCALE GENOMIC DNA]</scope>
    <source>
        <strain evidence="1">A17</strain>
        <strain evidence="3 4">cv. Jemalong A17</strain>
    </source>
</reference>
<dbReference type="Gramene" id="rna48048">
    <property type="protein sequence ID" value="RHN41698.1"/>
    <property type="gene ID" value="gene48048"/>
</dbReference>
<reference evidence="2" key="4">
    <citation type="journal article" date="2018" name="Nat. Plants">
        <title>Whole-genome landscape of Medicago truncatula symbiotic genes.</title>
        <authorList>
            <person name="Pecrix Y."/>
            <person name="Gamas P."/>
            <person name="Carrere S."/>
        </authorList>
    </citation>
    <scope>NUCLEOTIDE SEQUENCE</scope>
    <source>
        <tissue evidence="2">Leaves</tissue>
    </source>
</reference>
<dbReference type="EnsemblPlants" id="KEH20237">
    <property type="protein sequence ID" value="KEH20237"/>
    <property type="gene ID" value="MTR_8g070010"/>
</dbReference>
<reference evidence="1 4" key="2">
    <citation type="journal article" date="2014" name="BMC Genomics">
        <title>An improved genome release (version Mt4.0) for the model legume Medicago truncatula.</title>
        <authorList>
            <person name="Tang H."/>
            <person name="Krishnakumar V."/>
            <person name="Bidwell S."/>
            <person name="Rosen B."/>
            <person name="Chan A."/>
            <person name="Zhou S."/>
            <person name="Gentzbittel L."/>
            <person name="Childs K.L."/>
            <person name="Yandell M."/>
            <person name="Gundlach H."/>
            <person name="Mayer K.F."/>
            <person name="Schwartz D.C."/>
            <person name="Town C.D."/>
        </authorList>
    </citation>
    <scope>GENOME REANNOTATION</scope>
    <source>
        <strain evidence="1">A17</strain>
        <strain evidence="3 4">cv. Jemalong A17</strain>
    </source>
</reference>
<keyword evidence="4" id="KW-1185">Reference proteome</keyword>
<sequence>MLTSSATVLLKYDLPYCYLSRIGSSFVELTMGYNLRNTTMAEICTASRRDNQEAWCCSWQEMTLG</sequence>
<gene>
    <name evidence="1" type="ordered locus">MTR_8g070010</name>
    <name evidence="2" type="ORF">MtrunA17_Chr8g0368821</name>
</gene>
<reference evidence="3" key="3">
    <citation type="submission" date="2015-04" db="UniProtKB">
        <authorList>
            <consortium name="EnsemblPlants"/>
        </authorList>
    </citation>
    <scope>IDENTIFICATION</scope>
    <source>
        <strain evidence="3">cv. Jemalong A17</strain>
    </source>
</reference>
<evidence type="ECO:0000313" key="4">
    <source>
        <dbReference type="Proteomes" id="UP000002051"/>
    </source>
</evidence>
<evidence type="ECO:0000313" key="1">
    <source>
        <dbReference type="EMBL" id="KEH20237.1"/>
    </source>
</evidence>
<evidence type="ECO:0000313" key="2">
    <source>
        <dbReference type="EMBL" id="RHN41698.1"/>
    </source>
</evidence>
<evidence type="ECO:0000313" key="3">
    <source>
        <dbReference type="EnsemblPlants" id="KEH20237"/>
    </source>
</evidence>
<name>A0A072TS44_MEDTR</name>
<protein>
    <submittedName>
        <fullName evidence="1 3">Uncharacterized protein</fullName>
    </submittedName>
</protein>
<dbReference type="EMBL" id="PSQE01000008">
    <property type="protein sequence ID" value="RHN41698.1"/>
    <property type="molecule type" value="Genomic_DNA"/>
</dbReference>